<feature type="compositionally biased region" description="Low complexity" evidence="1">
    <location>
        <begin position="15"/>
        <end position="24"/>
    </location>
</feature>
<feature type="region of interest" description="Disordered" evidence="1">
    <location>
        <begin position="1"/>
        <end position="24"/>
    </location>
</feature>
<organism evidence="2 3">
    <name type="scientific">Trifolium medium</name>
    <dbReference type="NCBI Taxonomy" id="97028"/>
    <lineage>
        <taxon>Eukaryota</taxon>
        <taxon>Viridiplantae</taxon>
        <taxon>Streptophyta</taxon>
        <taxon>Embryophyta</taxon>
        <taxon>Tracheophyta</taxon>
        <taxon>Spermatophyta</taxon>
        <taxon>Magnoliopsida</taxon>
        <taxon>eudicotyledons</taxon>
        <taxon>Gunneridae</taxon>
        <taxon>Pentapetalae</taxon>
        <taxon>rosids</taxon>
        <taxon>fabids</taxon>
        <taxon>Fabales</taxon>
        <taxon>Fabaceae</taxon>
        <taxon>Papilionoideae</taxon>
        <taxon>50 kb inversion clade</taxon>
        <taxon>NPAAA clade</taxon>
        <taxon>Hologalegina</taxon>
        <taxon>IRL clade</taxon>
        <taxon>Trifolieae</taxon>
        <taxon>Trifolium</taxon>
    </lineage>
</organism>
<name>A0A392RUU7_9FABA</name>
<feature type="non-terminal residue" evidence="2">
    <location>
        <position position="1"/>
    </location>
</feature>
<sequence length="24" mass="2052">ARVGVGAGGGGGVGTSARRGGPQA</sequence>
<dbReference type="EMBL" id="LXQA010279374">
    <property type="protein sequence ID" value="MCI40411.1"/>
    <property type="molecule type" value="Genomic_DNA"/>
</dbReference>
<proteinExistence type="predicted"/>
<accession>A0A392RUU7</accession>
<protein>
    <submittedName>
        <fullName evidence="2">Uncharacterized protein</fullName>
    </submittedName>
</protein>
<evidence type="ECO:0000313" key="2">
    <source>
        <dbReference type="EMBL" id="MCI40411.1"/>
    </source>
</evidence>
<dbReference type="Proteomes" id="UP000265520">
    <property type="component" value="Unassembled WGS sequence"/>
</dbReference>
<evidence type="ECO:0000313" key="3">
    <source>
        <dbReference type="Proteomes" id="UP000265520"/>
    </source>
</evidence>
<feature type="compositionally biased region" description="Gly residues" evidence="1">
    <location>
        <begin position="1"/>
        <end position="14"/>
    </location>
</feature>
<keyword evidence="3" id="KW-1185">Reference proteome</keyword>
<comment type="caution">
    <text evidence="2">The sequence shown here is derived from an EMBL/GenBank/DDBJ whole genome shotgun (WGS) entry which is preliminary data.</text>
</comment>
<dbReference type="AlphaFoldDB" id="A0A392RUU7"/>
<reference evidence="2 3" key="1">
    <citation type="journal article" date="2018" name="Front. Plant Sci.">
        <title>Red Clover (Trifolium pratense) and Zigzag Clover (T. medium) - A Picture of Genomic Similarities and Differences.</title>
        <authorList>
            <person name="Dluhosova J."/>
            <person name="Istvanek J."/>
            <person name="Nedelnik J."/>
            <person name="Repkova J."/>
        </authorList>
    </citation>
    <scope>NUCLEOTIDE SEQUENCE [LARGE SCALE GENOMIC DNA]</scope>
    <source>
        <strain evidence="3">cv. 10/8</strain>
        <tissue evidence="2">Leaf</tissue>
    </source>
</reference>
<evidence type="ECO:0000256" key="1">
    <source>
        <dbReference type="SAM" id="MobiDB-lite"/>
    </source>
</evidence>